<dbReference type="Proteomes" id="UP000004259">
    <property type="component" value="Unassembled WGS sequence"/>
</dbReference>
<dbReference type="EMBL" id="ADKM02000122">
    <property type="protein sequence ID" value="EGC01847.1"/>
    <property type="molecule type" value="Genomic_DNA"/>
</dbReference>
<feature type="region of interest" description="Disordered" evidence="1">
    <location>
        <begin position="139"/>
        <end position="189"/>
    </location>
</feature>
<evidence type="ECO:0000313" key="6">
    <source>
        <dbReference type="Proteomes" id="UP000004259"/>
    </source>
</evidence>
<dbReference type="AlphaFoldDB" id="E9SFX3"/>
<organism evidence="5 6">
    <name type="scientific">Ruminococcus albus 8</name>
    <dbReference type="NCBI Taxonomy" id="246199"/>
    <lineage>
        <taxon>Bacteria</taxon>
        <taxon>Bacillati</taxon>
        <taxon>Bacillota</taxon>
        <taxon>Clostridia</taxon>
        <taxon>Eubacteriales</taxon>
        <taxon>Oscillospiraceae</taxon>
        <taxon>Ruminococcus</taxon>
    </lineage>
</organism>
<keyword evidence="2" id="KW-0812">Transmembrane</keyword>
<reference evidence="5 6" key="1">
    <citation type="submission" date="2011-02" db="EMBL/GenBank/DDBJ databases">
        <authorList>
            <person name="Nelson K.E."/>
            <person name="Sutton G."/>
            <person name="Torralba M."/>
            <person name="Durkin S."/>
            <person name="Harkins D."/>
            <person name="Montgomery R."/>
            <person name="Ziemer C."/>
            <person name="Klaassens E."/>
            <person name="Ocuiv P."/>
            <person name="Morrison M."/>
        </authorList>
    </citation>
    <scope>NUCLEOTIDE SEQUENCE [LARGE SCALE GENOMIC DNA]</scope>
    <source>
        <strain evidence="5 6">8</strain>
    </source>
</reference>
<gene>
    <name evidence="5" type="ORF">CUS_7694</name>
</gene>
<dbReference type="STRING" id="246199.CUS_7694"/>
<accession>E9SFX3</accession>
<dbReference type="eggNOG" id="ENOG5032YX3">
    <property type="taxonomic scope" value="Bacteria"/>
</dbReference>
<dbReference type="SUPFAM" id="SSF49384">
    <property type="entry name" value="Carbohydrate-binding domain"/>
    <property type="match status" value="1"/>
</dbReference>
<sequence length="327" mass="34134">MKLKAITALLLTAALFPLTACADTYDSITVDGTTNAGDTFTVGINVYSDENIGYMQTSVEYDDSVIEYVGGDAVGGGGFLTLNAFPVVSPDTVECQLTFVAVGEGDCTVSLSNGYVFSTDGIVLSQPSAVAYVHVDDYGGESEETGSPDGSLAVPSPEYTEENDSSAETEAVTPSTEEEPEHQASSGTLSDLSCTAGLLTPAFSPDVFEYTVYAAYSAESAQLSGTASDDNDVISYTGSDELAVGSNLRTVTVTSANGSSTVYTVNVIRAASDESGSDEKKVNSAPASTINDIYKDTLNPALGIILVTLVVALFIVLYWLRGLFKKK</sequence>
<evidence type="ECO:0000256" key="1">
    <source>
        <dbReference type="SAM" id="MobiDB-lite"/>
    </source>
</evidence>
<evidence type="ECO:0000313" key="5">
    <source>
        <dbReference type="EMBL" id="EGC01847.1"/>
    </source>
</evidence>
<evidence type="ECO:0000256" key="3">
    <source>
        <dbReference type="SAM" id="SignalP"/>
    </source>
</evidence>
<dbReference type="Pfam" id="PF12733">
    <property type="entry name" value="Cadherin-like"/>
    <property type="match status" value="1"/>
</dbReference>
<feature type="signal peptide" evidence="3">
    <location>
        <begin position="1"/>
        <end position="22"/>
    </location>
</feature>
<dbReference type="OrthoDB" id="1827802at2"/>
<keyword evidence="2" id="KW-0472">Membrane</keyword>
<feature type="transmembrane region" description="Helical" evidence="2">
    <location>
        <begin position="301"/>
        <end position="320"/>
    </location>
</feature>
<evidence type="ECO:0000259" key="4">
    <source>
        <dbReference type="Pfam" id="PF12733"/>
    </source>
</evidence>
<protein>
    <submittedName>
        <fullName evidence="5">Conserved domain protein</fullName>
    </submittedName>
</protein>
<dbReference type="InterPro" id="IPR025883">
    <property type="entry name" value="Cadherin-like_domain"/>
</dbReference>
<proteinExistence type="predicted"/>
<feature type="domain" description="Cadherin-like beta-sandwich-like" evidence="4">
    <location>
        <begin position="189"/>
        <end position="269"/>
    </location>
</feature>
<keyword evidence="6" id="KW-1185">Reference proteome</keyword>
<keyword evidence="2" id="KW-1133">Transmembrane helix</keyword>
<evidence type="ECO:0000256" key="2">
    <source>
        <dbReference type="SAM" id="Phobius"/>
    </source>
</evidence>
<dbReference type="Gene3D" id="2.60.40.680">
    <property type="match status" value="1"/>
</dbReference>
<dbReference type="InterPro" id="IPR008965">
    <property type="entry name" value="CBM2/CBM3_carb-bd_dom_sf"/>
</dbReference>
<comment type="caution">
    <text evidence="5">The sequence shown here is derived from an EMBL/GenBank/DDBJ whole genome shotgun (WGS) entry which is preliminary data.</text>
</comment>
<keyword evidence="3" id="KW-0732">Signal</keyword>
<feature type="chain" id="PRO_5003247151" evidence="3">
    <location>
        <begin position="23"/>
        <end position="327"/>
    </location>
</feature>
<name>E9SFX3_RUMAL</name>
<dbReference type="RefSeq" id="WP_002852193.1">
    <property type="nucleotide sequence ID" value="NZ_ADKM02000122.1"/>
</dbReference>
<dbReference type="GO" id="GO:0030246">
    <property type="term" value="F:carbohydrate binding"/>
    <property type="evidence" value="ECO:0007669"/>
    <property type="project" value="InterPro"/>
</dbReference>